<protein>
    <submittedName>
        <fullName evidence="5">TRAP transporter substrate-binding protein</fullName>
    </submittedName>
</protein>
<gene>
    <name evidence="5" type="ORF">JYB65_09340</name>
</gene>
<evidence type="ECO:0000256" key="4">
    <source>
        <dbReference type="SAM" id="SignalP"/>
    </source>
</evidence>
<dbReference type="Pfam" id="PF03480">
    <property type="entry name" value="DctP"/>
    <property type="match status" value="1"/>
</dbReference>
<dbReference type="RefSeq" id="WP_206582396.1">
    <property type="nucleotide sequence ID" value="NZ_JAFJZZ010000003.1"/>
</dbReference>
<name>A0A939IJG7_CLOAM</name>
<dbReference type="GO" id="GO:0030288">
    <property type="term" value="C:outer membrane-bounded periplasmic space"/>
    <property type="evidence" value="ECO:0007669"/>
    <property type="project" value="InterPro"/>
</dbReference>
<comment type="similarity">
    <text evidence="1">Belongs to the bacterial solute-binding protein 7 family.</text>
</comment>
<sequence>MKKILIALVCLTLTIGTFAGCGSTNDSKGADSSDKKYVIQLAHVEAEGRSVYAVAEEFKAAVEEKSGGVITVNILPNGQYGGDAQAIEGTALGTIQMTMASTAPLASYNSNFMALDIPFLFDSREDCFSNVDGEFGQALNDLLPQYGLINLGYADNGLRNISNNVRPINEPADLKGIKIRVMESPIYITMFKLLGANPVPMSFGEVYTALQQGTVDAQENGAGLVYASKFQEVQKYYSLTGHVYSLDAVLVNAKFFNDLPEDLQQIVANEAKTILIDKQRKIESENDADFIQKLQDAGMIVNEISPENMAKFKSAVAPMVQDYTGSAGQKDKVEAKYFDMIK</sequence>
<proteinExistence type="inferred from homology"/>
<evidence type="ECO:0000256" key="1">
    <source>
        <dbReference type="ARBA" id="ARBA00009023"/>
    </source>
</evidence>
<dbReference type="EMBL" id="JAFJZZ010000003">
    <property type="protein sequence ID" value="MBN7773564.1"/>
    <property type="molecule type" value="Genomic_DNA"/>
</dbReference>
<reference evidence="5" key="1">
    <citation type="submission" date="2021-02" db="EMBL/GenBank/DDBJ databases">
        <title>Abyssanaerobacter marinus gen.nov., sp., nov, anaerobic bacterium isolated from the Onnuri vent field of Indian Ocean and suggestion of Mogibacteriaceae fam. nov., and proposal of reclassification of ambiguous this family's genus member.</title>
        <authorList>
            <person name="Kim Y.J."/>
            <person name="Yang J.-A."/>
        </authorList>
    </citation>
    <scope>NUCLEOTIDE SEQUENCE</scope>
    <source>
        <strain evidence="5">DSM 2634</strain>
    </source>
</reference>
<dbReference type="GO" id="GO:0055085">
    <property type="term" value="P:transmembrane transport"/>
    <property type="evidence" value="ECO:0007669"/>
    <property type="project" value="InterPro"/>
</dbReference>
<dbReference type="AlphaFoldDB" id="A0A939IJG7"/>
<feature type="signal peptide" evidence="4">
    <location>
        <begin position="1"/>
        <end position="19"/>
    </location>
</feature>
<comment type="caution">
    <text evidence="5">The sequence shown here is derived from an EMBL/GenBank/DDBJ whole genome shotgun (WGS) entry which is preliminary data.</text>
</comment>
<evidence type="ECO:0000256" key="3">
    <source>
        <dbReference type="ARBA" id="ARBA00022729"/>
    </source>
</evidence>
<dbReference type="CDD" id="cd13603">
    <property type="entry name" value="PBP2_TRAP_Siap_TeaA_like"/>
    <property type="match status" value="1"/>
</dbReference>
<evidence type="ECO:0000313" key="5">
    <source>
        <dbReference type="EMBL" id="MBN7773564.1"/>
    </source>
</evidence>
<dbReference type="Gene3D" id="3.40.190.170">
    <property type="entry name" value="Bacterial extracellular solute-binding protein, family 7"/>
    <property type="match status" value="1"/>
</dbReference>
<dbReference type="PIRSF" id="PIRSF006470">
    <property type="entry name" value="DctB"/>
    <property type="match status" value="1"/>
</dbReference>
<dbReference type="Proteomes" id="UP000664545">
    <property type="component" value="Unassembled WGS sequence"/>
</dbReference>
<dbReference type="InterPro" id="IPR018389">
    <property type="entry name" value="DctP_fam"/>
</dbReference>
<dbReference type="SUPFAM" id="SSF53850">
    <property type="entry name" value="Periplasmic binding protein-like II"/>
    <property type="match status" value="1"/>
</dbReference>
<dbReference type="PANTHER" id="PTHR33376">
    <property type="match status" value="1"/>
</dbReference>
<dbReference type="InterPro" id="IPR004682">
    <property type="entry name" value="TRAP_DctP"/>
</dbReference>
<dbReference type="NCBIfam" id="TIGR00787">
    <property type="entry name" value="dctP"/>
    <property type="match status" value="1"/>
</dbReference>
<keyword evidence="6" id="KW-1185">Reference proteome</keyword>
<keyword evidence="3 4" id="KW-0732">Signal</keyword>
<dbReference type="InterPro" id="IPR038404">
    <property type="entry name" value="TRAP_DctP_sf"/>
</dbReference>
<evidence type="ECO:0000256" key="2">
    <source>
        <dbReference type="ARBA" id="ARBA00022448"/>
    </source>
</evidence>
<keyword evidence="2" id="KW-0813">Transport</keyword>
<organism evidence="5 6">
    <name type="scientific">Clostridium aminobutyricum</name>
    <dbReference type="NCBI Taxonomy" id="33953"/>
    <lineage>
        <taxon>Bacteria</taxon>
        <taxon>Bacillati</taxon>
        <taxon>Bacillota</taxon>
        <taxon>Clostridia</taxon>
        <taxon>Eubacteriales</taxon>
        <taxon>Clostridiaceae</taxon>
        <taxon>Clostridium</taxon>
    </lineage>
</organism>
<feature type="chain" id="PRO_5039065208" evidence="4">
    <location>
        <begin position="20"/>
        <end position="342"/>
    </location>
</feature>
<evidence type="ECO:0000313" key="6">
    <source>
        <dbReference type="Proteomes" id="UP000664545"/>
    </source>
</evidence>
<dbReference type="PANTHER" id="PTHR33376:SF7">
    <property type="entry name" value="C4-DICARBOXYLATE-BINDING PROTEIN DCTB"/>
    <property type="match status" value="1"/>
</dbReference>
<dbReference type="PROSITE" id="PS51257">
    <property type="entry name" value="PROKAR_LIPOPROTEIN"/>
    <property type="match status" value="1"/>
</dbReference>
<dbReference type="NCBIfam" id="NF037995">
    <property type="entry name" value="TRAP_S1"/>
    <property type="match status" value="1"/>
</dbReference>
<accession>A0A939IJG7</accession>